<dbReference type="InterPro" id="IPR003599">
    <property type="entry name" value="Ig_sub"/>
</dbReference>
<comment type="subcellular location">
    <subcellularLocation>
        <location evidence="1">Cell membrane</location>
    </subcellularLocation>
</comment>
<dbReference type="InterPro" id="IPR013106">
    <property type="entry name" value="Ig_V-set"/>
</dbReference>
<dbReference type="InterPro" id="IPR052051">
    <property type="entry name" value="TCR_complex_component"/>
</dbReference>
<keyword evidence="4" id="KW-0391">Immunity</keyword>
<dbReference type="KEGG" id="cgob:115014848"/>
<dbReference type="InterPro" id="IPR007110">
    <property type="entry name" value="Ig-like_dom"/>
</dbReference>
<evidence type="ECO:0000256" key="4">
    <source>
        <dbReference type="ARBA" id="ARBA00022859"/>
    </source>
</evidence>
<dbReference type="AlphaFoldDB" id="A0A6J2QHB9"/>
<dbReference type="OrthoDB" id="8947657at2759"/>
<feature type="signal peptide" evidence="9">
    <location>
        <begin position="1"/>
        <end position="19"/>
    </location>
</feature>
<keyword evidence="8" id="KW-1133">Transmembrane helix</keyword>
<dbReference type="InParanoid" id="A0A6J2QHB9"/>
<dbReference type="PANTHER" id="PTHR19433">
    <property type="entry name" value="T-CELL RECEPTOR ALPHA CHAIN V REGION-RELATED"/>
    <property type="match status" value="1"/>
</dbReference>
<dbReference type="Gene3D" id="2.60.40.10">
    <property type="entry name" value="Immunoglobulins"/>
    <property type="match status" value="2"/>
</dbReference>
<feature type="chain" id="PRO_5026695152" evidence="9">
    <location>
        <begin position="20"/>
        <end position="352"/>
    </location>
</feature>
<keyword evidence="2" id="KW-1003">Cell membrane</keyword>
<accession>A0A6J2QHB9</accession>
<dbReference type="PANTHER" id="PTHR19433:SF133">
    <property type="entry name" value="IMMUNE-TYPE RECEPTOR 5 PRECURSOR-RELATED"/>
    <property type="match status" value="1"/>
</dbReference>
<keyword evidence="5 8" id="KW-0472">Membrane</keyword>
<gene>
    <name evidence="12" type="primary">LOC115014848</name>
</gene>
<keyword evidence="6" id="KW-1015">Disulfide bond</keyword>
<dbReference type="GO" id="GO:0005886">
    <property type="term" value="C:plasma membrane"/>
    <property type="evidence" value="ECO:0007669"/>
    <property type="project" value="UniProtKB-SubCell"/>
</dbReference>
<feature type="transmembrane region" description="Helical" evidence="8">
    <location>
        <begin position="249"/>
        <end position="271"/>
    </location>
</feature>
<proteinExistence type="predicted"/>
<dbReference type="CDD" id="cd00099">
    <property type="entry name" value="IgV"/>
    <property type="match status" value="2"/>
</dbReference>
<dbReference type="Pfam" id="PF07686">
    <property type="entry name" value="V-set"/>
    <property type="match status" value="2"/>
</dbReference>
<dbReference type="InterPro" id="IPR036179">
    <property type="entry name" value="Ig-like_dom_sf"/>
</dbReference>
<evidence type="ECO:0000259" key="10">
    <source>
        <dbReference type="PROSITE" id="PS50835"/>
    </source>
</evidence>
<evidence type="ECO:0000256" key="6">
    <source>
        <dbReference type="ARBA" id="ARBA00023157"/>
    </source>
</evidence>
<keyword evidence="7" id="KW-0325">Glycoprotein</keyword>
<name>A0A6J2QHB9_COTGO</name>
<dbReference type="FunCoup" id="A0A6J2QHB9">
    <property type="interactions" value="6"/>
</dbReference>
<reference evidence="12" key="1">
    <citation type="submission" date="2025-08" db="UniProtKB">
        <authorList>
            <consortium name="RefSeq"/>
        </authorList>
    </citation>
    <scope>IDENTIFICATION</scope>
</reference>
<dbReference type="InterPro" id="IPR013783">
    <property type="entry name" value="Ig-like_fold"/>
</dbReference>
<dbReference type="SMART" id="SM00409">
    <property type="entry name" value="IG"/>
    <property type="match status" value="2"/>
</dbReference>
<evidence type="ECO:0000256" key="7">
    <source>
        <dbReference type="ARBA" id="ARBA00023180"/>
    </source>
</evidence>
<dbReference type="SMART" id="SM00406">
    <property type="entry name" value="IGv"/>
    <property type="match status" value="2"/>
</dbReference>
<keyword evidence="3 9" id="KW-0732">Signal</keyword>
<evidence type="ECO:0000256" key="5">
    <source>
        <dbReference type="ARBA" id="ARBA00023136"/>
    </source>
</evidence>
<dbReference type="RefSeq" id="XP_029297803.1">
    <property type="nucleotide sequence ID" value="XM_029441943.1"/>
</dbReference>
<dbReference type="Proteomes" id="UP000504630">
    <property type="component" value="Chromosome 10"/>
</dbReference>
<evidence type="ECO:0000313" key="12">
    <source>
        <dbReference type="RefSeq" id="XP_029297803.1"/>
    </source>
</evidence>
<evidence type="ECO:0000313" key="11">
    <source>
        <dbReference type="Proteomes" id="UP000504630"/>
    </source>
</evidence>
<keyword evidence="11" id="KW-1185">Reference proteome</keyword>
<dbReference type="GO" id="GO:0002376">
    <property type="term" value="P:immune system process"/>
    <property type="evidence" value="ECO:0007669"/>
    <property type="project" value="UniProtKB-KW"/>
</dbReference>
<dbReference type="PROSITE" id="PS50835">
    <property type="entry name" value="IG_LIKE"/>
    <property type="match status" value="2"/>
</dbReference>
<dbReference type="GeneID" id="115014848"/>
<keyword evidence="8" id="KW-0812">Transmembrane</keyword>
<dbReference type="SUPFAM" id="SSF48726">
    <property type="entry name" value="Immunoglobulin"/>
    <property type="match status" value="2"/>
</dbReference>
<evidence type="ECO:0000256" key="2">
    <source>
        <dbReference type="ARBA" id="ARBA00022475"/>
    </source>
</evidence>
<sequence>MIGGLAALILLSTASLIQTAEVPHQISSTVVELGDNLTLTCSFSENKSGLFYWYKMKFGYMAQTVAAGTLNTLKLQGQFDNARFEVTKLNAQYVLNIRNVNKEDEATYFCLAGSAYEMKLINATLLAVNDHKNVQKSVLVKQSPETESVRPGDSVTLQCSLLSTDKENADQCPGGHDVYWFRSGSGGSHPSIIYTHSDEQKERSCVYSLSTTIQNSSDAGTYYCAVVTCGQILFGEGTKVETRSQLDPVVLVLGVLLACCVTLITVLMFYLNRRRVCEHCKGATTASRNPGYDKSTVDQSTDLDGDGDAVNYAALNFSARKAKRVKKTRESPPECVYSAVRAEYHDQHQSSL</sequence>
<evidence type="ECO:0000256" key="3">
    <source>
        <dbReference type="ARBA" id="ARBA00022729"/>
    </source>
</evidence>
<organism evidence="11 12">
    <name type="scientific">Cottoperca gobio</name>
    <name type="common">Frogmouth</name>
    <name type="synonym">Aphritis gobio</name>
    <dbReference type="NCBI Taxonomy" id="56716"/>
    <lineage>
        <taxon>Eukaryota</taxon>
        <taxon>Metazoa</taxon>
        <taxon>Chordata</taxon>
        <taxon>Craniata</taxon>
        <taxon>Vertebrata</taxon>
        <taxon>Euteleostomi</taxon>
        <taxon>Actinopterygii</taxon>
        <taxon>Neopterygii</taxon>
        <taxon>Teleostei</taxon>
        <taxon>Neoteleostei</taxon>
        <taxon>Acanthomorphata</taxon>
        <taxon>Eupercaria</taxon>
        <taxon>Perciformes</taxon>
        <taxon>Notothenioidei</taxon>
        <taxon>Bovichtidae</taxon>
        <taxon>Cottoperca</taxon>
    </lineage>
</organism>
<evidence type="ECO:0000256" key="1">
    <source>
        <dbReference type="ARBA" id="ARBA00004236"/>
    </source>
</evidence>
<evidence type="ECO:0000256" key="9">
    <source>
        <dbReference type="SAM" id="SignalP"/>
    </source>
</evidence>
<feature type="domain" description="Ig-like" evidence="10">
    <location>
        <begin position="136"/>
        <end position="226"/>
    </location>
</feature>
<feature type="domain" description="Ig-like" evidence="10">
    <location>
        <begin position="23"/>
        <end position="122"/>
    </location>
</feature>
<evidence type="ECO:0000256" key="8">
    <source>
        <dbReference type="SAM" id="Phobius"/>
    </source>
</evidence>
<dbReference type="GO" id="GO:0009617">
    <property type="term" value="P:response to bacterium"/>
    <property type="evidence" value="ECO:0007669"/>
    <property type="project" value="TreeGrafter"/>
</dbReference>
<protein>
    <submittedName>
        <fullName evidence="12">LOW QUALITY PROTEIN: uncharacterized protein LOC115014848</fullName>
    </submittedName>
</protein>